<dbReference type="PIRSF" id="PIRSF005900">
    <property type="entry name" value="Dps"/>
    <property type="match status" value="1"/>
</dbReference>
<dbReference type="PANTHER" id="PTHR42932">
    <property type="entry name" value="GENERAL STRESS PROTEIN 20U"/>
    <property type="match status" value="1"/>
</dbReference>
<protein>
    <submittedName>
        <fullName evidence="4">DNA starvation/stationary phase protection protein</fullName>
    </submittedName>
</protein>
<evidence type="ECO:0000259" key="3">
    <source>
        <dbReference type="Pfam" id="PF00210"/>
    </source>
</evidence>
<dbReference type="InterPro" id="IPR012347">
    <property type="entry name" value="Ferritin-like"/>
</dbReference>
<dbReference type="InterPro" id="IPR002177">
    <property type="entry name" value="DPS_DNA-bd"/>
</dbReference>
<dbReference type="SUPFAM" id="SSF47240">
    <property type="entry name" value="Ferritin-like"/>
    <property type="match status" value="1"/>
</dbReference>
<evidence type="ECO:0000256" key="1">
    <source>
        <dbReference type="ARBA" id="ARBA00009497"/>
    </source>
</evidence>
<dbReference type="PANTHER" id="PTHR42932:SF1">
    <property type="entry name" value="GENERAL STRESS PROTEIN 20U"/>
    <property type="match status" value="1"/>
</dbReference>
<keyword evidence="5" id="KW-1185">Reference proteome</keyword>
<accession>A0ABZ2RML5</accession>
<dbReference type="PRINTS" id="PR01346">
    <property type="entry name" value="HELNAPAPROT"/>
</dbReference>
<dbReference type="InterPro" id="IPR009078">
    <property type="entry name" value="Ferritin-like_SF"/>
</dbReference>
<reference evidence="4" key="1">
    <citation type="submission" date="2024-03" db="EMBL/GenBank/DDBJ databases">
        <title>Complete genome sequence of Mycoplasma gypis type strain B1/T1.</title>
        <authorList>
            <person name="Spergser J."/>
        </authorList>
    </citation>
    <scope>NUCLEOTIDE SEQUENCE [LARGE SCALE GENOMIC DNA]</scope>
    <source>
        <strain evidence="4">B1/T1</strain>
    </source>
</reference>
<name>A0ABZ2RML5_9BACT</name>
<evidence type="ECO:0000313" key="5">
    <source>
        <dbReference type="Proteomes" id="UP001460679"/>
    </source>
</evidence>
<organism evidence="4 5">
    <name type="scientific">[Mycoplasma] gypis</name>
    <dbReference type="NCBI Taxonomy" id="92404"/>
    <lineage>
        <taxon>Bacteria</taxon>
        <taxon>Bacillati</taxon>
        <taxon>Mycoplasmatota</taxon>
        <taxon>Mycoplasmoidales</taxon>
        <taxon>Metamycoplasmataceae</taxon>
        <taxon>Metamycoplasma</taxon>
    </lineage>
</organism>
<dbReference type="EMBL" id="CP148066">
    <property type="protein sequence ID" value="WXL28246.1"/>
    <property type="molecule type" value="Genomic_DNA"/>
</dbReference>
<sequence length="139" mass="16451">MNNIKDLKTLQASLMFLQVKVKNYHWNVKGFDFFETHETLDKFYDDTVEQLDALAEKIVMLDDIALGNVQESFSLSFIKEDKSATYETQYIYKNLVSDLNHILDFVSKMENISFRVQPLLDELVIYADTWQWKFKKSTM</sequence>
<feature type="domain" description="Ferritin/DPS" evidence="3">
    <location>
        <begin position="5"/>
        <end position="107"/>
    </location>
</feature>
<comment type="similarity">
    <text evidence="1 2">Belongs to the Dps family.</text>
</comment>
<dbReference type="Proteomes" id="UP001460679">
    <property type="component" value="Chromosome"/>
</dbReference>
<dbReference type="CDD" id="cd01043">
    <property type="entry name" value="DPS"/>
    <property type="match status" value="1"/>
</dbReference>
<evidence type="ECO:0000313" key="4">
    <source>
        <dbReference type="EMBL" id="WXL28246.1"/>
    </source>
</evidence>
<dbReference type="Gene3D" id="1.20.1260.10">
    <property type="match status" value="1"/>
</dbReference>
<dbReference type="Pfam" id="PF00210">
    <property type="entry name" value="Ferritin"/>
    <property type="match status" value="1"/>
</dbReference>
<evidence type="ECO:0000256" key="2">
    <source>
        <dbReference type="RuleBase" id="RU003875"/>
    </source>
</evidence>
<gene>
    <name evidence="4" type="ORF">WG616_02640</name>
</gene>
<dbReference type="RefSeq" id="WP_205498202.1">
    <property type="nucleotide sequence ID" value="NZ_CP148066.1"/>
</dbReference>
<dbReference type="InterPro" id="IPR008331">
    <property type="entry name" value="Ferritin_DPS_dom"/>
</dbReference>
<proteinExistence type="inferred from homology"/>